<name>A0A166YGR3_METRR</name>
<sequence>MSDSDVVEYHHYHPHGVRRVLASGTSAFIGEVDNLTILKYPLKQGGDSTRLELEHKILDIVGHHPHVIAQKGFTEAGLYLERATNGTIFQFLTETKRRDISLQQRIAWCREVAEAIEHVHSKRVIHCDIQPTNILLDQNLHIKLADFQGQYLSENGEVILSGWSGEPCRYFCPREDEFEADLYTDLFAFGSTIYFIMTDHEVFSDIVAGQPGWDEKVKLRFQSSIFPNDAHILAAITQKCWTRQYGSATEVLEDIKAIECARALLLTNPSLPLFCSNFYCASRFATQKSLFGCKFSSFNTTIWAEMANSAKRILVSVSSKSPYWSEAWESSLPVIKAALGLLEESKVICSDGNEHAKPRFLVKERWNVRTFIVFDIFYDTYDPDTAHLPSQNNLPVNSVFLGENISMSVASNLVENEVNRKVQEIQDATGIRSRPPFSVDHMNGNVPCYTNPRTRVSQS</sequence>
<gene>
    <name evidence="2" type="ORF">NOR_07408</name>
</gene>
<organism evidence="2 3">
    <name type="scientific">Metarhizium rileyi (strain RCEF 4871)</name>
    <name type="common">Nomuraea rileyi</name>
    <dbReference type="NCBI Taxonomy" id="1649241"/>
    <lineage>
        <taxon>Eukaryota</taxon>
        <taxon>Fungi</taxon>
        <taxon>Dikarya</taxon>
        <taxon>Ascomycota</taxon>
        <taxon>Pezizomycotina</taxon>
        <taxon>Sordariomycetes</taxon>
        <taxon>Hypocreomycetidae</taxon>
        <taxon>Hypocreales</taxon>
        <taxon>Clavicipitaceae</taxon>
        <taxon>Metarhizium</taxon>
    </lineage>
</organism>
<keyword evidence="3" id="KW-1185">Reference proteome</keyword>
<dbReference type="AlphaFoldDB" id="A0A166YGR3"/>
<comment type="caution">
    <text evidence="2">The sequence shown here is derived from an EMBL/GenBank/DDBJ whole genome shotgun (WGS) entry which is preliminary data.</text>
</comment>
<dbReference type="Pfam" id="PF00069">
    <property type="entry name" value="Pkinase"/>
    <property type="match status" value="1"/>
</dbReference>
<reference evidence="2 3" key="1">
    <citation type="journal article" date="2016" name="Genome Biol. Evol.">
        <title>Divergent and convergent evolution of fungal pathogenicity.</title>
        <authorList>
            <person name="Shang Y."/>
            <person name="Xiao G."/>
            <person name="Zheng P."/>
            <person name="Cen K."/>
            <person name="Zhan S."/>
            <person name="Wang C."/>
        </authorList>
    </citation>
    <scope>NUCLEOTIDE SEQUENCE [LARGE SCALE GENOMIC DNA]</scope>
    <source>
        <strain evidence="2 3">RCEF 4871</strain>
    </source>
</reference>
<dbReference type="InterPro" id="IPR050167">
    <property type="entry name" value="Ser_Thr_protein_kinase"/>
</dbReference>
<dbReference type="GO" id="GO:0005737">
    <property type="term" value="C:cytoplasm"/>
    <property type="evidence" value="ECO:0007669"/>
    <property type="project" value="TreeGrafter"/>
</dbReference>
<evidence type="ECO:0000313" key="3">
    <source>
        <dbReference type="Proteomes" id="UP000243498"/>
    </source>
</evidence>
<dbReference type="GO" id="GO:0004672">
    <property type="term" value="F:protein kinase activity"/>
    <property type="evidence" value="ECO:0007669"/>
    <property type="project" value="InterPro"/>
</dbReference>
<accession>A0A166YGR3</accession>
<dbReference type="InterPro" id="IPR011009">
    <property type="entry name" value="Kinase-like_dom_sf"/>
</dbReference>
<dbReference type="EMBL" id="AZHC01000033">
    <property type="protein sequence ID" value="OAA36888.1"/>
    <property type="molecule type" value="Genomic_DNA"/>
</dbReference>
<dbReference type="Gene3D" id="1.10.510.10">
    <property type="entry name" value="Transferase(Phosphotransferase) domain 1"/>
    <property type="match status" value="1"/>
</dbReference>
<protein>
    <submittedName>
        <fullName evidence="2">Protein kinase-like domain protein</fullName>
    </submittedName>
</protein>
<proteinExistence type="predicted"/>
<evidence type="ECO:0000259" key="1">
    <source>
        <dbReference type="PROSITE" id="PS50011"/>
    </source>
</evidence>
<dbReference type="Proteomes" id="UP000243498">
    <property type="component" value="Unassembled WGS sequence"/>
</dbReference>
<dbReference type="PANTHER" id="PTHR23257:SF958">
    <property type="entry name" value="SERINE_THREONINE-PROTEIN KINASE WNK4"/>
    <property type="match status" value="1"/>
</dbReference>
<feature type="domain" description="Protein kinase" evidence="1">
    <location>
        <begin position="15"/>
        <end position="339"/>
    </location>
</feature>
<dbReference type="STRING" id="1081105.A0A166YGR3"/>
<dbReference type="PANTHER" id="PTHR23257">
    <property type="entry name" value="SERINE-THREONINE PROTEIN KINASE"/>
    <property type="match status" value="1"/>
</dbReference>
<dbReference type="InterPro" id="IPR000719">
    <property type="entry name" value="Prot_kinase_dom"/>
</dbReference>
<dbReference type="OrthoDB" id="4358740at2759"/>
<dbReference type="PROSITE" id="PS50011">
    <property type="entry name" value="PROTEIN_KINASE_DOM"/>
    <property type="match status" value="1"/>
</dbReference>
<dbReference type="GO" id="GO:0007165">
    <property type="term" value="P:signal transduction"/>
    <property type="evidence" value="ECO:0007669"/>
    <property type="project" value="TreeGrafter"/>
</dbReference>
<evidence type="ECO:0000313" key="2">
    <source>
        <dbReference type="EMBL" id="OAA36888.1"/>
    </source>
</evidence>
<dbReference type="SUPFAM" id="SSF56112">
    <property type="entry name" value="Protein kinase-like (PK-like)"/>
    <property type="match status" value="1"/>
</dbReference>
<dbReference type="GO" id="GO:0005524">
    <property type="term" value="F:ATP binding"/>
    <property type="evidence" value="ECO:0007669"/>
    <property type="project" value="InterPro"/>
</dbReference>